<organism evidence="1 2">
    <name type="scientific">Pacificibacter marinus</name>
    <dbReference type="NCBI Taxonomy" id="658057"/>
    <lineage>
        <taxon>Bacteria</taxon>
        <taxon>Pseudomonadati</taxon>
        <taxon>Pseudomonadota</taxon>
        <taxon>Alphaproteobacteria</taxon>
        <taxon>Rhodobacterales</taxon>
        <taxon>Roseobacteraceae</taxon>
        <taxon>Pacificibacter</taxon>
    </lineage>
</organism>
<dbReference type="Proteomes" id="UP000193307">
    <property type="component" value="Unassembled WGS sequence"/>
</dbReference>
<keyword evidence="2" id="KW-1185">Reference proteome</keyword>
<gene>
    <name evidence="1" type="ORF">PAM7971_02706</name>
</gene>
<protein>
    <submittedName>
        <fullName evidence="1">Uncharacterized protein</fullName>
    </submittedName>
</protein>
<proteinExistence type="predicted"/>
<evidence type="ECO:0000313" key="1">
    <source>
        <dbReference type="EMBL" id="SLN53250.1"/>
    </source>
</evidence>
<dbReference type="EMBL" id="FWFW01000009">
    <property type="protein sequence ID" value="SLN53250.1"/>
    <property type="molecule type" value="Genomic_DNA"/>
</dbReference>
<dbReference type="AlphaFoldDB" id="A0A1Y5T0Q7"/>
<reference evidence="1 2" key="1">
    <citation type="submission" date="2017-03" db="EMBL/GenBank/DDBJ databases">
        <authorList>
            <person name="Afonso C.L."/>
            <person name="Miller P.J."/>
            <person name="Scott M.A."/>
            <person name="Spackman E."/>
            <person name="Goraichik I."/>
            <person name="Dimitrov K.M."/>
            <person name="Suarez D.L."/>
            <person name="Swayne D.E."/>
        </authorList>
    </citation>
    <scope>NUCLEOTIDE SEQUENCE [LARGE SCALE GENOMIC DNA]</scope>
    <source>
        <strain evidence="1 2">CECT 7971</strain>
    </source>
</reference>
<name>A0A1Y5T0Q7_9RHOB</name>
<sequence>MAIKHGLSFGLLGFFQLFLRLCTTELHRVLISLRTFGCASLLFTKGIEIYGVAHGV</sequence>
<accession>A0A1Y5T0Q7</accession>
<evidence type="ECO:0000313" key="2">
    <source>
        <dbReference type="Proteomes" id="UP000193307"/>
    </source>
</evidence>